<comment type="caution">
    <text evidence="6">The sequence shown here is derived from an EMBL/GenBank/DDBJ whole genome shotgun (WGS) entry which is preliminary data.</text>
</comment>
<organism evidence="6 7">
    <name type="scientific">Favolaschia claudopus</name>
    <dbReference type="NCBI Taxonomy" id="2862362"/>
    <lineage>
        <taxon>Eukaryota</taxon>
        <taxon>Fungi</taxon>
        <taxon>Dikarya</taxon>
        <taxon>Basidiomycota</taxon>
        <taxon>Agaricomycotina</taxon>
        <taxon>Agaricomycetes</taxon>
        <taxon>Agaricomycetidae</taxon>
        <taxon>Agaricales</taxon>
        <taxon>Marasmiineae</taxon>
        <taxon>Mycenaceae</taxon>
        <taxon>Favolaschia</taxon>
    </lineage>
</organism>
<dbReference type="PROSITE" id="PS50865">
    <property type="entry name" value="ZF_MYND_2"/>
    <property type="match status" value="1"/>
</dbReference>
<evidence type="ECO:0000256" key="4">
    <source>
        <dbReference type="PROSITE-ProRule" id="PRU00134"/>
    </source>
</evidence>
<accession>A0AAW0AKS8</accession>
<dbReference type="SUPFAM" id="SSF144232">
    <property type="entry name" value="HIT/MYND zinc finger-like"/>
    <property type="match status" value="1"/>
</dbReference>
<sequence length="619" mass="69866">MPPHLLTPSQISAFPARLQRAARLAADVSTPLTSLAHALHDITLECFQSTDTGHDLLLSLLSLIYGVLDPVRLPSEPDTLDVNSFRIAVICAYEVLQLLGFLINHNEILPKVGRVFWPRVWRWVQLMEIHNHYPHTTLPGSSRIPILAMAGHFWRSECTSGFVVQNSPGLGVFVAHAWDDIVALWRQYPDSTSIPHRLTFYAAITEFLRICHYHDSPELFESIVNETGGTDKIAAVLMKYISLLIVDVETADVPRDRSYLIKCLANILLFLRDGHSLWHGLVRAGYIKFITKVVIKLARGPWTAHPLIEQAVVSCLRHLDSIISLNDEYVARALRTDLFTALCCSLRMHVAEDQAVTRILDTVVQATLHYPSIRALASIFPALETVDIRSFSDSYQTEWKSFITLARRRVRLLNQFRSKKISCNAACANPECKILNIKRTELRRCAGCKLALYCSRKCQIMSWSIYNHRSICAGACSDNASEYRSTRFLHFAILRDYHAQKSDLIFNELAYTNFTGRKDFCVLFRHIAGRFLASVVFAEPYKNTIENHPAAGLHAVEIHLVELPNQPIFAIALRTSGTLSMKARILQTVQKISSAEYKDAAKDLARLEVVETYDGDANV</sequence>
<evidence type="ECO:0000256" key="3">
    <source>
        <dbReference type="ARBA" id="ARBA00022833"/>
    </source>
</evidence>
<evidence type="ECO:0000256" key="1">
    <source>
        <dbReference type="ARBA" id="ARBA00022723"/>
    </source>
</evidence>
<feature type="domain" description="MYND-type" evidence="5">
    <location>
        <begin position="424"/>
        <end position="472"/>
    </location>
</feature>
<evidence type="ECO:0000256" key="2">
    <source>
        <dbReference type="ARBA" id="ARBA00022771"/>
    </source>
</evidence>
<evidence type="ECO:0000313" key="7">
    <source>
        <dbReference type="Proteomes" id="UP001362999"/>
    </source>
</evidence>
<dbReference type="EMBL" id="JAWWNJ010000058">
    <property type="protein sequence ID" value="KAK7013787.1"/>
    <property type="molecule type" value="Genomic_DNA"/>
</dbReference>
<dbReference type="Pfam" id="PF01753">
    <property type="entry name" value="zf-MYND"/>
    <property type="match status" value="1"/>
</dbReference>
<keyword evidence="7" id="KW-1185">Reference proteome</keyword>
<keyword evidence="2 4" id="KW-0863">Zinc-finger</keyword>
<reference evidence="6 7" key="1">
    <citation type="journal article" date="2024" name="J Genomics">
        <title>Draft genome sequencing and assembly of Favolaschia claudopus CIRM-BRFM 2984 isolated from oak limbs.</title>
        <authorList>
            <person name="Navarro D."/>
            <person name="Drula E."/>
            <person name="Chaduli D."/>
            <person name="Cazenave R."/>
            <person name="Ahrendt S."/>
            <person name="Wang J."/>
            <person name="Lipzen A."/>
            <person name="Daum C."/>
            <person name="Barry K."/>
            <person name="Grigoriev I.V."/>
            <person name="Favel A."/>
            <person name="Rosso M.N."/>
            <person name="Martin F."/>
        </authorList>
    </citation>
    <scope>NUCLEOTIDE SEQUENCE [LARGE SCALE GENOMIC DNA]</scope>
    <source>
        <strain evidence="6 7">CIRM-BRFM 2984</strain>
    </source>
</reference>
<dbReference type="GO" id="GO:0008270">
    <property type="term" value="F:zinc ion binding"/>
    <property type="evidence" value="ECO:0007669"/>
    <property type="project" value="UniProtKB-KW"/>
</dbReference>
<keyword evidence="1" id="KW-0479">Metal-binding</keyword>
<proteinExistence type="predicted"/>
<name>A0AAW0AKS8_9AGAR</name>
<evidence type="ECO:0000313" key="6">
    <source>
        <dbReference type="EMBL" id="KAK7013787.1"/>
    </source>
</evidence>
<dbReference type="Gene3D" id="6.10.140.2220">
    <property type="match status" value="1"/>
</dbReference>
<dbReference type="Proteomes" id="UP001362999">
    <property type="component" value="Unassembled WGS sequence"/>
</dbReference>
<dbReference type="InterPro" id="IPR002893">
    <property type="entry name" value="Znf_MYND"/>
</dbReference>
<protein>
    <recommendedName>
        <fullName evidence="5">MYND-type domain-containing protein</fullName>
    </recommendedName>
</protein>
<dbReference type="AlphaFoldDB" id="A0AAW0AKS8"/>
<keyword evidence="3" id="KW-0862">Zinc</keyword>
<evidence type="ECO:0000259" key="5">
    <source>
        <dbReference type="PROSITE" id="PS50865"/>
    </source>
</evidence>
<gene>
    <name evidence="6" type="ORF">R3P38DRAFT_3206347</name>
</gene>